<evidence type="ECO:0000256" key="2">
    <source>
        <dbReference type="SAM" id="MobiDB-lite"/>
    </source>
</evidence>
<sequence length="401" mass="44247">MPGQQAQPHQSQPQKSGRQGNHSRQATTVNGPLLCIGGLSPGAQGYKPNDCKALVAGVNKILPLGSQEWGKVANLYNDYATQNSQVMHKQDNLKTKFKALVDAKKPTGETICKPWIRDAKLVSLSICKRAAHNAVVDRDWSDVASDNELNGVGAPIPISPIRIEDKITISQEVEQSGWPATQTPNQSNKLSACQENALPGPETLAADLESVGPSPLIEPGSQSAQVPVCRPNKPPRQNIQSDLSRMFNSEECDKQEKEHNLEKIDQLQLQEAHSTTHRLEEEVSQLRDGITLQVARLQDQNTQLQKDLSDARKDYALHGSATGVVFHSRSNAKEVHFIHYKFTYKYQGGVQKESGRIHDTPTSRNQQHQHQGGNLDNGSSTRSGLRGKKGKKDQQEERPRP</sequence>
<dbReference type="InterPro" id="IPR049203">
    <property type="entry name" value="DUF6818"/>
</dbReference>
<dbReference type="PANTHER" id="PTHR34409:SF1">
    <property type="entry name" value="MYB-LIKE DOMAIN-CONTAINING PROTEIN"/>
    <property type="match status" value="1"/>
</dbReference>
<evidence type="ECO:0000256" key="1">
    <source>
        <dbReference type="SAM" id="Coils"/>
    </source>
</evidence>
<evidence type="ECO:0000259" key="3">
    <source>
        <dbReference type="Pfam" id="PF20681"/>
    </source>
</evidence>
<dbReference type="EMBL" id="PGCI01000005">
    <property type="protein sequence ID" value="PLW51477.1"/>
    <property type="molecule type" value="Genomic_DNA"/>
</dbReference>
<keyword evidence="1" id="KW-0175">Coiled coil</keyword>
<dbReference type="PANTHER" id="PTHR34409">
    <property type="entry name" value="SET DOMAIN-CONTAINING PROTEIN"/>
    <property type="match status" value="1"/>
</dbReference>
<protein>
    <recommendedName>
        <fullName evidence="3">DUF6818 domain-containing protein</fullName>
    </recommendedName>
</protein>
<feature type="compositionally biased region" description="Basic and acidic residues" evidence="2">
    <location>
        <begin position="392"/>
        <end position="401"/>
    </location>
</feature>
<feature type="coiled-coil region" evidence="1">
    <location>
        <begin position="287"/>
        <end position="314"/>
    </location>
</feature>
<name>A0A2N5VND1_9BASI</name>
<dbReference type="Pfam" id="PF20681">
    <property type="entry name" value="DUF6818"/>
    <property type="match status" value="1"/>
</dbReference>
<accession>A0A2N5VND1</accession>
<feature type="region of interest" description="Disordered" evidence="2">
    <location>
        <begin position="219"/>
        <end position="240"/>
    </location>
</feature>
<feature type="compositionally biased region" description="Polar residues" evidence="2">
    <location>
        <begin position="362"/>
        <end position="383"/>
    </location>
</feature>
<proteinExistence type="predicted"/>
<dbReference type="Proteomes" id="UP000235392">
    <property type="component" value="Unassembled WGS sequence"/>
</dbReference>
<feature type="compositionally biased region" description="Polar residues" evidence="2">
    <location>
        <begin position="15"/>
        <end position="26"/>
    </location>
</feature>
<feature type="domain" description="DUF6818" evidence="3">
    <location>
        <begin position="63"/>
        <end position="136"/>
    </location>
</feature>
<evidence type="ECO:0000313" key="4">
    <source>
        <dbReference type="EMBL" id="PLW51477.1"/>
    </source>
</evidence>
<comment type="caution">
    <text evidence="4">The sequence shown here is derived from an EMBL/GenBank/DDBJ whole genome shotgun (WGS) entry which is preliminary data.</text>
</comment>
<evidence type="ECO:0000313" key="5">
    <source>
        <dbReference type="Proteomes" id="UP000235392"/>
    </source>
</evidence>
<organism evidence="4 5">
    <name type="scientific">Puccinia coronata f. sp. avenae</name>
    <dbReference type="NCBI Taxonomy" id="200324"/>
    <lineage>
        <taxon>Eukaryota</taxon>
        <taxon>Fungi</taxon>
        <taxon>Dikarya</taxon>
        <taxon>Basidiomycota</taxon>
        <taxon>Pucciniomycotina</taxon>
        <taxon>Pucciniomycetes</taxon>
        <taxon>Pucciniales</taxon>
        <taxon>Pucciniaceae</taxon>
        <taxon>Puccinia</taxon>
    </lineage>
</organism>
<feature type="region of interest" description="Disordered" evidence="2">
    <location>
        <begin position="351"/>
        <end position="401"/>
    </location>
</feature>
<feature type="region of interest" description="Disordered" evidence="2">
    <location>
        <begin position="1"/>
        <end position="26"/>
    </location>
</feature>
<dbReference type="AlphaFoldDB" id="A0A2N5VND1"/>
<gene>
    <name evidence="4" type="ORF">PCASD_00442</name>
</gene>
<reference evidence="4 5" key="1">
    <citation type="submission" date="2017-11" db="EMBL/GenBank/DDBJ databases">
        <title>De novo assembly and phasing of dikaryotic genomes from two isolates of Puccinia coronata f. sp. avenae, the causal agent of oat crown rust.</title>
        <authorList>
            <person name="Miller M.E."/>
            <person name="Zhang Y."/>
            <person name="Omidvar V."/>
            <person name="Sperschneider J."/>
            <person name="Schwessinger B."/>
            <person name="Raley C."/>
            <person name="Palmer J.M."/>
            <person name="Garnica D."/>
            <person name="Upadhyaya N."/>
            <person name="Rathjen J."/>
            <person name="Taylor J.M."/>
            <person name="Park R.F."/>
            <person name="Dodds P.N."/>
            <person name="Hirsch C.D."/>
            <person name="Kianian S.F."/>
            <person name="Figueroa M."/>
        </authorList>
    </citation>
    <scope>NUCLEOTIDE SEQUENCE [LARGE SCALE GENOMIC DNA]</scope>
    <source>
        <strain evidence="4">12SD80</strain>
    </source>
</reference>
<feature type="compositionally biased region" description="Low complexity" evidence="2">
    <location>
        <begin position="1"/>
        <end position="14"/>
    </location>
</feature>